<feature type="repeat" description="TPR" evidence="3">
    <location>
        <begin position="518"/>
        <end position="551"/>
    </location>
</feature>
<evidence type="ECO:0000256" key="1">
    <source>
        <dbReference type="ARBA" id="ARBA00022737"/>
    </source>
</evidence>
<feature type="transmembrane region" description="Helical" evidence="5">
    <location>
        <begin position="407"/>
        <end position="423"/>
    </location>
</feature>
<evidence type="ECO:0000256" key="4">
    <source>
        <dbReference type="SAM" id="MobiDB-lite"/>
    </source>
</evidence>
<dbReference type="OrthoDB" id="127293at2"/>
<comment type="caution">
    <text evidence="6">The sequence shown here is derived from an EMBL/GenBank/DDBJ whole genome shotgun (WGS) entry which is preliminary data.</text>
</comment>
<evidence type="ECO:0000256" key="5">
    <source>
        <dbReference type="SAM" id="Phobius"/>
    </source>
</evidence>
<dbReference type="InterPro" id="IPR019734">
    <property type="entry name" value="TPR_rpt"/>
</dbReference>
<feature type="transmembrane region" description="Helical" evidence="5">
    <location>
        <begin position="380"/>
        <end position="398"/>
    </location>
</feature>
<evidence type="ECO:0000256" key="2">
    <source>
        <dbReference type="ARBA" id="ARBA00022803"/>
    </source>
</evidence>
<accession>A0A316ESN3</accession>
<feature type="transmembrane region" description="Helical" evidence="5">
    <location>
        <begin position="116"/>
        <end position="137"/>
    </location>
</feature>
<evidence type="ECO:0000313" key="6">
    <source>
        <dbReference type="EMBL" id="PWK26160.1"/>
    </source>
</evidence>
<sequence length="632" mass="71390">MSKNNKPQKKSNISQVTVNQTVKNESGSSKTSFSYGKWLAIGALIITLFVAFSGGFDNQFVDWDDHVYIENDYLVTEPKGHFGEAFKSHVALNYHPLTIVSMMINSSVSGAENPKAFIVTNFFIHLLNTLMVFWLMMLLTKRRLMASFFAALLFAIHPMRVESVTWISERKDVLYGFFFIAGCISYLYYLDSEKKNKYLIISLILFVLSCLSKAQAVVLPIVFFLFDYWRDRKIDTKAILEKVPFLVFSLLFGLIATNIQSGGDFHGTIHIIGEQRSALSLKVFSMMDRIQYAGYGFVMYFYHLFVPINLCTFYPYEPDGANKLYSTGIVFSLIIVGLTIFSARKSKLFLFGIGFFAVTVALVLQFISVGAAIMADRYTYIPYIGLFFVLAMLLDQLAEKNQRLKQVVWVGAFAFVAFCLFQTRKQVETWQNTGTLFGQIIKLFPKDYRAYYTYGKYVGEKEGKLEESIEANKKAIELGYKDDAGPWENLGTAYGIKGDTQKALEYFSEAIKRGASSGETYMNRGMAYFNLNQPAKAIPDFEKSLTMKNDKIVMSRGLLATSYLASGNATKALENFNQVIDKEGSQDPVHFYNRGLAKQTLGDRVGAIADFQKTLTMQPNYEAAKKSLASLL</sequence>
<evidence type="ECO:0000256" key="3">
    <source>
        <dbReference type="PROSITE-ProRule" id="PRU00339"/>
    </source>
</evidence>
<keyword evidence="5" id="KW-0472">Membrane</keyword>
<dbReference type="PANTHER" id="PTHR44227">
    <property type="match status" value="1"/>
</dbReference>
<name>A0A316ESN3_9BACT</name>
<dbReference type="EMBL" id="QGGO01000013">
    <property type="protein sequence ID" value="PWK26160.1"/>
    <property type="molecule type" value="Genomic_DNA"/>
</dbReference>
<feature type="transmembrane region" description="Helical" evidence="5">
    <location>
        <begin position="198"/>
        <end position="226"/>
    </location>
</feature>
<reference evidence="6 7" key="1">
    <citation type="submission" date="2018-05" db="EMBL/GenBank/DDBJ databases">
        <title>Genomic Encyclopedia of Archaeal and Bacterial Type Strains, Phase II (KMG-II): from individual species to whole genera.</title>
        <authorList>
            <person name="Goeker M."/>
        </authorList>
    </citation>
    <scope>NUCLEOTIDE SEQUENCE [LARGE SCALE GENOMIC DNA]</scope>
    <source>
        <strain evidence="6 7">DSM 22214</strain>
    </source>
</reference>
<feature type="transmembrane region" description="Helical" evidence="5">
    <location>
        <begin position="38"/>
        <end position="56"/>
    </location>
</feature>
<feature type="transmembrane region" description="Helical" evidence="5">
    <location>
        <begin position="292"/>
        <end position="316"/>
    </location>
</feature>
<dbReference type="Gene3D" id="1.25.40.10">
    <property type="entry name" value="Tetratricopeptide repeat domain"/>
    <property type="match status" value="2"/>
</dbReference>
<proteinExistence type="predicted"/>
<feature type="transmembrane region" description="Helical" evidence="5">
    <location>
        <begin position="246"/>
        <end position="272"/>
    </location>
</feature>
<dbReference type="Proteomes" id="UP000245489">
    <property type="component" value="Unassembled WGS sequence"/>
</dbReference>
<keyword evidence="5" id="KW-1133">Transmembrane helix</keyword>
<feature type="transmembrane region" description="Helical" evidence="5">
    <location>
        <begin position="173"/>
        <end position="191"/>
    </location>
</feature>
<dbReference type="PROSITE" id="PS50005">
    <property type="entry name" value="TPR"/>
    <property type="match status" value="2"/>
</dbReference>
<feature type="region of interest" description="Disordered" evidence="4">
    <location>
        <begin position="1"/>
        <end position="32"/>
    </location>
</feature>
<dbReference type="SUPFAM" id="SSF48452">
    <property type="entry name" value="TPR-like"/>
    <property type="match status" value="1"/>
</dbReference>
<protein>
    <submittedName>
        <fullName evidence="6">Tetratricopeptide (TPR) repeat protein</fullName>
    </submittedName>
</protein>
<dbReference type="InterPro" id="IPR052346">
    <property type="entry name" value="O-mannosyl-transferase_TMTC"/>
</dbReference>
<dbReference type="InterPro" id="IPR011990">
    <property type="entry name" value="TPR-like_helical_dom_sf"/>
</dbReference>
<feature type="repeat" description="TPR" evidence="3">
    <location>
        <begin position="484"/>
        <end position="517"/>
    </location>
</feature>
<dbReference type="Pfam" id="PF00515">
    <property type="entry name" value="TPR_1"/>
    <property type="match status" value="1"/>
</dbReference>
<feature type="transmembrane region" description="Helical" evidence="5">
    <location>
        <begin position="144"/>
        <end position="161"/>
    </location>
</feature>
<keyword evidence="5" id="KW-0812">Transmembrane</keyword>
<feature type="transmembrane region" description="Helical" evidence="5">
    <location>
        <begin position="322"/>
        <end position="341"/>
    </location>
</feature>
<keyword evidence="7" id="KW-1185">Reference proteome</keyword>
<feature type="transmembrane region" description="Helical" evidence="5">
    <location>
        <begin position="348"/>
        <end position="374"/>
    </location>
</feature>
<organism evidence="6 7">
    <name type="scientific">Arcicella aurantiaca</name>
    <dbReference type="NCBI Taxonomy" id="591202"/>
    <lineage>
        <taxon>Bacteria</taxon>
        <taxon>Pseudomonadati</taxon>
        <taxon>Bacteroidota</taxon>
        <taxon>Cytophagia</taxon>
        <taxon>Cytophagales</taxon>
        <taxon>Flectobacillaceae</taxon>
        <taxon>Arcicella</taxon>
    </lineage>
</organism>
<evidence type="ECO:0000313" key="7">
    <source>
        <dbReference type="Proteomes" id="UP000245489"/>
    </source>
</evidence>
<keyword evidence="2 3" id="KW-0802">TPR repeat</keyword>
<dbReference type="Pfam" id="PF13181">
    <property type="entry name" value="TPR_8"/>
    <property type="match status" value="1"/>
</dbReference>
<gene>
    <name evidence="6" type="ORF">LV89_02641</name>
</gene>
<keyword evidence="1" id="KW-0677">Repeat</keyword>
<dbReference type="SMART" id="SM00028">
    <property type="entry name" value="TPR"/>
    <property type="match status" value="4"/>
</dbReference>
<dbReference type="PANTHER" id="PTHR44227:SF3">
    <property type="entry name" value="PROTEIN O-MANNOSYL-TRANSFERASE TMTC4"/>
    <property type="match status" value="1"/>
</dbReference>
<dbReference type="AlphaFoldDB" id="A0A316ESN3"/>
<dbReference type="RefSeq" id="WP_109743367.1">
    <property type="nucleotide sequence ID" value="NZ_QGGO01000013.1"/>
</dbReference>